<dbReference type="Pfam" id="PF03621">
    <property type="entry name" value="MbtH"/>
    <property type="match status" value="1"/>
</dbReference>
<dbReference type="EMBL" id="VCKW01000026">
    <property type="protein sequence ID" value="TMR04952.1"/>
    <property type="molecule type" value="Genomic_DNA"/>
</dbReference>
<dbReference type="RefSeq" id="WP_138644317.1">
    <property type="nucleotide sequence ID" value="NZ_VCKW01000026.1"/>
</dbReference>
<reference evidence="2 3" key="1">
    <citation type="submission" date="2019-05" db="EMBL/GenBank/DDBJ databases">
        <title>Draft genome sequence of Actinomadura sp. 14C53.</title>
        <authorList>
            <person name="Saricaoglu S."/>
            <person name="Isik K."/>
        </authorList>
    </citation>
    <scope>NUCLEOTIDE SEQUENCE [LARGE SCALE GENOMIC DNA]</scope>
    <source>
        <strain evidence="2 3">14C53</strain>
    </source>
</reference>
<dbReference type="InterPro" id="IPR038020">
    <property type="entry name" value="MbtH-like_sf"/>
</dbReference>
<dbReference type="OrthoDB" id="7584480at2"/>
<dbReference type="GO" id="GO:0005829">
    <property type="term" value="C:cytosol"/>
    <property type="evidence" value="ECO:0007669"/>
    <property type="project" value="TreeGrafter"/>
</dbReference>
<evidence type="ECO:0000313" key="3">
    <source>
        <dbReference type="Proteomes" id="UP000309174"/>
    </source>
</evidence>
<dbReference type="Gene3D" id="3.90.820.10">
    <property type="entry name" value="Structural Genomics, Unknown Function 30-nov-00 1gh9 Mol_id"/>
    <property type="match status" value="1"/>
</dbReference>
<name>A0A5C4JHT0_9ACTN</name>
<feature type="domain" description="MbtH-like" evidence="1">
    <location>
        <begin position="4"/>
        <end position="54"/>
    </location>
</feature>
<dbReference type="GO" id="GO:0019290">
    <property type="term" value="P:siderophore biosynthetic process"/>
    <property type="evidence" value="ECO:0007669"/>
    <property type="project" value="TreeGrafter"/>
</dbReference>
<protein>
    <submittedName>
        <fullName evidence="2">MbtH family protein</fullName>
    </submittedName>
</protein>
<dbReference type="SMART" id="SM00923">
    <property type="entry name" value="MbtH"/>
    <property type="match status" value="1"/>
</dbReference>
<keyword evidence="3" id="KW-1185">Reference proteome</keyword>
<dbReference type="InterPro" id="IPR005153">
    <property type="entry name" value="MbtH-like_dom"/>
</dbReference>
<sequence>MSTNPFDDPNGLFYVLRNDEEQHSLWPSFTDVPAGWTVVFGEEDRQQCLDFIEENWADMRPRSLRDAMAADRASNGRA</sequence>
<dbReference type="PANTHER" id="PTHR38444:SF1">
    <property type="entry name" value="ENTEROBACTIN BIOSYNTHESIS PROTEIN YBDZ"/>
    <property type="match status" value="1"/>
</dbReference>
<evidence type="ECO:0000313" key="2">
    <source>
        <dbReference type="EMBL" id="TMR04952.1"/>
    </source>
</evidence>
<gene>
    <name evidence="2" type="ORF">ETD83_07450</name>
</gene>
<accession>A0A5C4JHT0</accession>
<dbReference type="InterPro" id="IPR037407">
    <property type="entry name" value="MLP_fam"/>
</dbReference>
<comment type="caution">
    <text evidence="2">The sequence shown here is derived from an EMBL/GenBank/DDBJ whole genome shotgun (WGS) entry which is preliminary data.</text>
</comment>
<evidence type="ECO:0000259" key="1">
    <source>
        <dbReference type="SMART" id="SM00923"/>
    </source>
</evidence>
<dbReference type="Proteomes" id="UP000309174">
    <property type="component" value="Unassembled WGS sequence"/>
</dbReference>
<organism evidence="2 3">
    <name type="scientific">Actinomadura soli</name>
    <dbReference type="NCBI Taxonomy" id="2508997"/>
    <lineage>
        <taxon>Bacteria</taxon>
        <taxon>Bacillati</taxon>
        <taxon>Actinomycetota</taxon>
        <taxon>Actinomycetes</taxon>
        <taxon>Streptosporangiales</taxon>
        <taxon>Thermomonosporaceae</taxon>
        <taxon>Actinomadura</taxon>
    </lineage>
</organism>
<proteinExistence type="predicted"/>
<dbReference type="SUPFAM" id="SSF160582">
    <property type="entry name" value="MbtH-like"/>
    <property type="match status" value="1"/>
</dbReference>
<dbReference type="PANTHER" id="PTHR38444">
    <property type="entry name" value="ENTEROBACTIN BIOSYNTHESIS PROTEIN YBDZ"/>
    <property type="match status" value="1"/>
</dbReference>
<dbReference type="AlphaFoldDB" id="A0A5C4JHT0"/>